<protein>
    <submittedName>
        <fullName evidence="3">Uncharacterized protein</fullName>
    </submittedName>
</protein>
<reference evidence="3" key="1">
    <citation type="submission" date="2021-02" db="EMBL/GenBank/DDBJ databases">
        <authorList>
            <person name="Dougan E. K."/>
            <person name="Rhodes N."/>
            <person name="Thang M."/>
            <person name="Chan C."/>
        </authorList>
    </citation>
    <scope>NUCLEOTIDE SEQUENCE</scope>
</reference>
<keyword evidence="2" id="KW-0732">Signal</keyword>
<dbReference type="OrthoDB" id="409012at2759"/>
<feature type="transmembrane region" description="Helical" evidence="1">
    <location>
        <begin position="71"/>
        <end position="88"/>
    </location>
</feature>
<feature type="transmembrane region" description="Helical" evidence="1">
    <location>
        <begin position="201"/>
        <end position="223"/>
    </location>
</feature>
<keyword evidence="1" id="KW-0812">Transmembrane</keyword>
<sequence length="313" mass="34904">MASRTRLTLALGLAACSMWAHAAEPQVFVQAGTSVARGETLGLEDVGIQGRRLQSSKTSTSDSHAQAQSDAQLIGTVLAAAFCLHWFVKGYRNYSAIKLLDVDDCQDKMMSAWGAKSESENLPETLRGVFWMDGNYAPECLAIFMNGAFDPKKRTISLPIGGPYGWTWNSDRAGWFVYFLIVWAGYALFGATLRVEFNEGYTVASIPLYLFNCIWIPTGYMMIREDAQGNSWNRATYSLWVACGLRSYTDPRELRWSYQLRKVVDGSGEKLLNWKDLEDSLDKAPLNKTRMQRIQGFPGEPTAEASKLLAAVE</sequence>
<proteinExistence type="predicted"/>
<keyword evidence="1" id="KW-0472">Membrane</keyword>
<feature type="chain" id="PRO_5036221894" evidence="2">
    <location>
        <begin position="23"/>
        <end position="313"/>
    </location>
</feature>
<feature type="transmembrane region" description="Helical" evidence="1">
    <location>
        <begin position="175"/>
        <end position="195"/>
    </location>
</feature>
<gene>
    <name evidence="3" type="ORF">PGLA1383_LOCUS14531</name>
    <name evidence="4" type="ORF">PGLA2088_LOCUS28899</name>
</gene>
<dbReference type="Proteomes" id="UP000626109">
    <property type="component" value="Unassembled WGS sequence"/>
</dbReference>
<evidence type="ECO:0000313" key="4">
    <source>
        <dbReference type="EMBL" id="CAE8694524.1"/>
    </source>
</evidence>
<comment type="caution">
    <text evidence="3">The sequence shown here is derived from an EMBL/GenBank/DDBJ whole genome shotgun (WGS) entry which is preliminary data.</text>
</comment>
<keyword evidence="5" id="KW-1185">Reference proteome</keyword>
<dbReference type="Proteomes" id="UP000654075">
    <property type="component" value="Unassembled WGS sequence"/>
</dbReference>
<evidence type="ECO:0000313" key="3">
    <source>
        <dbReference type="EMBL" id="CAE8596058.1"/>
    </source>
</evidence>
<keyword evidence="1" id="KW-1133">Transmembrane helix</keyword>
<dbReference type="EMBL" id="CAJNNV010008319">
    <property type="protein sequence ID" value="CAE8596058.1"/>
    <property type="molecule type" value="Genomic_DNA"/>
</dbReference>
<organism evidence="3 5">
    <name type="scientific">Polarella glacialis</name>
    <name type="common">Dinoflagellate</name>
    <dbReference type="NCBI Taxonomy" id="89957"/>
    <lineage>
        <taxon>Eukaryota</taxon>
        <taxon>Sar</taxon>
        <taxon>Alveolata</taxon>
        <taxon>Dinophyceae</taxon>
        <taxon>Suessiales</taxon>
        <taxon>Suessiaceae</taxon>
        <taxon>Polarella</taxon>
    </lineage>
</organism>
<feature type="signal peptide" evidence="2">
    <location>
        <begin position="1"/>
        <end position="22"/>
    </location>
</feature>
<name>A0A813E6F9_POLGL</name>
<dbReference type="AlphaFoldDB" id="A0A813E6F9"/>
<accession>A0A813E6F9</accession>
<evidence type="ECO:0000313" key="5">
    <source>
        <dbReference type="Proteomes" id="UP000654075"/>
    </source>
</evidence>
<evidence type="ECO:0000256" key="1">
    <source>
        <dbReference type="SAM" id="Phobius"/>
    </source>
</evidence>
<evidence type="ECO:0000256" key="2">
    <source>
        <dbReference type="SAM" id="SignalP"/>
    </source>
</evidence>
<dbReference type="EMBL" id="CAJNNW010028072">
    <property type="protein sequence ID" value="CAE8694524.1"/>
    <property type="molecule type" value="Genomic_DNA"/>
</dbReference>